<protein>
    <submittedName>
        <fullName evidence="1">Putative hemin receptor</fullName>
    </submittedName>
</protein>
<dbReference type="EMBL" id="UOEB01000014">
    <property type="protein sequence ID" value="VAV82597.1"/>
    <property type="molecule type" value="Genomic_DNA"/>
</dbReference>
<proteinExistence type="predicted"/>
<reference evidence="1" key="1">
    <citation type="submission" date="2018-06" db="EMBL/GenBank/DDBJ databases">
        <authorList>
            <person name="Zhirakovskaya E."/>
        </authorList>
    </citation>
    <scope>NUCLEOTIDE SEQUENCE</scope>
</reference>
<name>A0A3B0QS39_9ZZZZ</name>
<dbReference type="Gene3D" id="2.40.160.60">
    <property type="entry name" value="Outer membrane protein transport protein (OMPP1/FadL/TodX)"/>
    <property type="match status" value="1"/>
</dbReference>
<evidence type="ECO:0000313" key="1">
    <source>
        <dbReference type="EMBL" id="VAV82597.1"/>
    </source>
</evidence>
<dbReference type="AlphaFoldDB" id="A0A3B0QS39"/>
<organism evidence="1">
    <name type="scientific">hydrothermal vent metagenome</name>
    <dbReference type="NCBI Taxonomy" id="652676"/>
    <lineage>
        <taxon>unclassified sequences</taxon>
        <taxon>metagenomes</taxon>
        <taxon>ecological metagenomes</taxon>
    </lineage>
</organism>
<keyword evidence="1" id="KW-0675">Receptor</keyword>
<accession>A0A3B0QS39</accession>
<sequence length="504" mass="55794">MKKFTLLFIGVLSMSTIYAQDITDAVRYASDAIQGTARFRGMSGAFGALGGDMSAVSLNPAGAAIFNNSHTSLTLSNSDVDNKTTYFNNSNSSSNSNFEMNQAGAAFVFNNYNNNSPWRKFVLGFAYEQTQNYDTRFFASGISNTSIDSYFLANAQGLRLDEISAFPDESITNAYREIGNSFGFANQQAFLGFESFILEPDTNDDANTLYTSNIAPGSFNQEYSYASTGYNGKFTVNLAMQYEDNLFLGINLNSHFINYERSTFLFEENSNLGSLVNEVGFENNLSTIGNGFSFQLGGIAKLNDMVRVGISYDSPTWYTISEETTQYLSTVRDDNGSVALALDPQVVNVFPDYKLQTPSKITGSIALIFDKKGLISFDYSRKDYGNTKFTPQSDSFFAAQNNIISTNLTAANTYRIGGEVRQDDFSFRGGYKFEESPYKDSSFYGDLKGFSLGIGYNFGGSRLDLAYENSNRTINQQLYDVGLTNTTRIKTDYSNFTLSLSMNL</sequence>
<gene>
    <name evidence="1" type="ORF">MNBD_BACTEROID02-1907</name>
</gene>
<dbReference type="SUPFAM" id="SSF56935">
    <property type="entry name" value="Porins"/>
    <property type="match status" value="1"/>
</dbReference>